<organism evidence="2 3">
    <name type="scientific">Notothenia coriiceps</name>
    <name type="common">black rockcod</name>
    <dbReference type="NCBI Taxonomy" id="8208"/>
    <lineage>
        <taxon>Eukaryota</taxon>
        <taxon>Metazoa</taxon>
        <taxon>Chordata</taxon>
        <taxon>Craniata</taxon>
        <taxon>Vertebrata</taxon>
        <taxon>Euteleostomi</taxon>
        <taxon>Actinopterygii</taxon>
        <taxon>Neopterygii</taxon>
        <taxon>Teleostei</taxon>
        <taxon>Neoteleostei</taxon>
        <taxon>Acanthomorphata</taxon>
        <taxon>Eupercaria</taxon>
        <taxon>Perciformes</taxon>
        <taxon>Notothenioidei</taxon>
        <taxon>Nototheniidae</taxon>
        <taxon>Notothenia</taxon>
    </lineage>
</organism>
<name>A0A6I9PE89_9TELE</name>
<dbReference type="GeneID" id="104959847"/>
<evidence type="ECO:0000313" key="2">
    <source>
        <dbReference type="Proteomes" id="UP000504611"/>
    </source>
</evidence>
<proteinExistence type="predicted"/>
<sequence length="131" mass="14245">MRCFLRCVLVIFSDGLDEDVRTLQHEAELLRQSGVSALLTVALEGTQDPAQLQMVEFGRGLEHKLPLSIGMPSVGRTILKQIDTVSDRKCCNVMCKCSGYEGIRGSRGTLGSKGEPGLRGHPGFLGEEGHF</sequence>
<dbReference type="SUPFAM" id="SSF53300">
    <property type="entry name" value="vWA-like"/>
    <property type="match status" value="1"/>
</dbReference>
<dbReference type="KEGG" id="ncc:104959847"/>
<feature type="non-terminal residue" evidence="3">
    <location>
        <position position="131"/>
    </location>
</feature>
<feature type="region of interest" description="Disordered" evidence="1">
    <location>
        <begin position="108"/>
        <end position="131"/>
    </location>
</feature>
<protein>
    <submittedName>
        <fullName evidence="3">Collagen alpha-4(VI) chain-like</fullName>
    </submittedName>
</protein>
<keyword evidence="2" id="KW-1185">Reference proteome</keyword>
<reference evidence="3" key="1">
    <citation type="submission" date="2025-08" db="UniProtKB">
        <authorList>
            <consortium name="RefSeq"/>
        </authorList>
    </citation>
    <scope>IDENTIFICATION</scope>
    <source>
        <tissue evidence="3">Muscle</tissue>
    </source>
</reference>
<gene>
    <name evidence="3" type="primary">LOC104959847</name>
</gene>
<evidence type="ECO:0000256" key="1">
    <source>
        <dbReference type="SAM" id="MobiDB-lite"/>
    </source>
</evidence>
<dbReference type="Proteomes" id="UP000504611">
    <property type="component" value="Unplaced"/>
</dbReference>
<dbReference type="RefSeq" id="XP_010786060.1">
    <property type="nucleotide sequence ID" value="XM_010787758.1"/>
</dbReference>
<dbReference type="InterPro" id="IPR036465">
    <property type="entry name" value="vWFA_dom_sf"/>
</dbReference>
<dbReference type="AlphaFoldDB" id="A0A6I9PE89"/>
<accession>A0A6I9PE89</accession>
<dbReference type="OrthoDB" id="8946868at2759"/>
<evidence type="ECO:0000313" key="3">
    <source>
        <dbReference type="RefSeq" id="XP_010786060.1"/>
    </source>
</evidence>